<proteinExistence type="predicted"/>
<protein>
    <submittedName>
        <fullName evidence="1">Uncharacterized protein</fullName>
    </submittedName>
</protein>
<dbReference type="AlphaFoldDB" id="A0A840NSF2"/>
<accession>A0A840NSF2</accession>
<evidence type="ECO:0000313" key="1">
    <source>
        <dbReference type="EMBL" id="MBB5073328.1"/>
    </source>
</evidence>
<name>A0A840NSF2_9HYPH</name>
<comment type="caution">
    <text evidence="1">The sequence shown here is derived from an EMBL/GenBank/DDBJ whole genome shotgun (WGS) entry which is preliminary data.</text>
</comment>
<keyword evidence="2" id="KW-1185">Reference proteome</keyword>
<evidence type="ECO:0000313" key="2">
    <source>
        <dbReference type="Proteomes" id="UP000561417"/>
    </source>
</evidence>
<dbReference type="EMBL" id="JACHIM010000002">
    <property type="protein sequence ID" value="MBB5073328.1"/>
    <property type="molecule type" value="Genomic_DNA"/>
</dbReference>
<reference evidence="1 2" key="1">
    <citation type="submission" date="2020-08" db="EMBL/GenBank/DDBJ databases">
        <title>Genomic Encyclopedia of Type Strains, Phase IV (KMG-IV): sequencing the most valuable type-strain genomes for metagenomic binning, comparative biology and taxonomic classification.</title>
        <authorList>
            <person name="Goeker M."/>
        </authorList>
    </citation>
    <scope>NUCLEOTIDE SEQUENCE [LARGE SCALE GENOMIC DNA]</scope>
    <source>
        <strain evidence="1 2">DSM 28538</strain>
    </source>
</reference>
<gene>
    <name evidence="1" type="ORF">HNQ69_000449</name>
</gene>
<dbReference type="Proteomes" id="UP000561417">
    <property type="component" value="Unassembled WGS sequence"/>
</dbReference>
<organism evidence="1 2">
    <name type="scientific">Bartonella callosciuri</name>
    <dbReference type="NCBI Taxonomy" id="686223"/>
    <lineage>
        <taxon>Bacteria</taxon>
        <taxon>Pseudomonadati</taxon>
        <taxon>Pseudomonadota</taxon>
        <taxon>Alphaproteobacteria</taxon>
        <taxon>Hyphomicrobiales</taxon>
        <taxon>Bartonellaceae</taxon>
        <taxon>Bartonella</taxon>
    </lineage>
</organism>
<sequence>MNDNGGFICLFPQLAFALVVKESIKHYGFFLKLFL</sequence>